<reference evidence="1" key="1">
    <citation type="submission" date="2021-02" db="EMBL/GenBank/DDBJ databases">
        <authorList>
            <person name="Nowell W R."/>
        </authorList>
    </citation>
    <scope>NUCLEOTIDE SEQUENCE</scope>
</reference>
<organism evidence="1 2">
    <name type="scientific">Rotaria socialis</name>
    <dbReference type="NCBI Taxonomy" id="392032"/>
    <lineage>
        <taxon>Eukaryota</taxon>
        <taxon>Metazoa</taxon>
        <taxon>Spiralia</taxon>
        <taxon>Gnathifera</taxon>
        <taxon>Rotifera</taxon>
        <taxon>Eurotatoria</taxon>
        <taxon>Bdelloidea</taxon>
        <taxon>Philodinida</taxon>
        <taxon>Philodinidae</taxon>
        <taxon>Rotaria</taxon>
    </lineage>
</organism>
<dbReference type="EMBL" id="CAJOBR010040227">
    <property type="protein sequence ID" value="CAF5024179.1"/>
    <property type="molecule type" value="Genomic_DNA"/>
</dbReference>
<proteinExistence type="predicted"/>
<comment type="caution">
    <text evidence="1">The sequence shown here is derived from an EMBL/GenBank/DDBJ whole genome shotgun (WGS) entry which is preliminary data.</text>
</comment>
<protein>
    <submittedName>
        <fullName evidence="1">Uncharacterized protein</fullName>
    </submittedName>
</protein>
<evidence type="ECO:0000313" key="2">
    <source>
        <dbReference type="Proteomes" id="UP000663848"/>
    </source>
</evidence>
<name>A0A822BJQ6_9BILA</name>
<dbReference type="AlphaFoldDB" id="A0A822BJQ6"/>
<feature type="non-terminal residue" evidence="1">
    <location>
        <position position="1"/>
    </location>
</feature>
<evidence type="ECO:0000313" key="1">
    <source>
        <dbReference type="EMBL" id="CAF5024179.1"/>
    </source>
</evidence>
<dbReference type="Proteomes" id="UP000663848">
    <property type="component" value="Unassembled WGS sequence"/>
</dbReference>
<accession>A0A822BJQ6</accession>
<sequence>IDKIPHYLSNDNKLLEDKMRAIQPTINEKHSEELRQIAILIVGMGTLELPSHIKQLDIKIWPFAVHTRIRHVENTHAYDDETCQMFIDLCLQKLNEKNDEYRHQLRFQTCHVTDYSLAMEFTIEKFI</sequence>
<feature type="non-terminal residue" evidence="1">
    <location>
        <position position="127"/>
    </location>
</feature>
<gene>
    <name evidence="1" type="ORF">QYT958_LOCUS40183</name>
</gene>